<evidence type="ECO:0000259" key="5">
    <source>
        <dbReference type="PROSITE" id="PS51891"/>
    </source>
</evidence>
<evidence type="ECO:0000256" key="3">
    <source>
        <dbReference type="ARBA" id="ARBA00022833"/>
    </source>
</evidence>
<dbReference type="InterPro" id="IPR006913">
    <property type="entry name" value="CENP-V/GFA"/>
</dbReference>
<dbReference type="PANTHER" id="PTHR33337:SF40">
    <property type="entry name" value="CENP-V_GFA DOMAIN-CONTAINING PROTEIN-RELATED"/>
    <property type="match status" value="1"/>
</dbReference>
<protein>
    <submittedName>
        <fullName evidence="6">Mss4-like protein</fullName>
    </submittedName>
</protein>
<dbReference type="Gene3D" id="3.90.1590.10">
    <property type="entry name" value="glutathione-dependent formaldehyde- activating enzyme (gfa)"/>
    <property type="match status" value="1"/>
</dbReference>
<comment type="similarity">
    <text evidence="1">Belongs to the Gfa family.</text>
</comment>
<evidence type="ECO:0000313" key="6">
    <source>
        <dbReference type="EMBL" id="KAH7043172.1"/>
    </source>
</evidence>
<keyword evidence="3" id="KW-0862">Zinc</keyword>
<keyword evidence="7" id="KW-1185">Reference proteome</keyword>
<dbReference type="Pfam" id="PF04828">
    <property type="entry name" value="GFA"/>
    <property type="match status" value="1"/>
</dbReference>
<dbReference type="PROSITE" id="PS51891">
    <property type="entry name" value="CENP_V_GFA"/>
    <property type="match status" value="1"/>
</dbReference>
<name>A0ABQ8G2T0_9PEZI</name>
<evidence type="ECO:0000256" key="4">
    <source>
        <dbReference type="ARBA" id="ARBA00023239"/>
    </source>
</evidence>
<proteinExistence type="inferred from homology"/>
<evidence type="ECO:0000256" key="2">
    <source>
        <dbReference type="ARBA" id="ARBA00022723"/>
    </source>
</evidence>
<feature type="domain" description="CENP-V/GFA" evidence="5">
    <location>
        <begin position="10"/>
        <end position="136"/>
    </location>
</feature>
<organism evidence="6 7">
    <name type="scientific">Macrophomina phaseolina</name>
    <dbReference type="NCBI Taxonomy" id="35725"/>
    <lineage>
        <taxon>Eukaryota</taxon>
        <taxon>Fungi</taxon>
        <taxon>Dikarya</taxon>
        <taxon>Ascomycota</taxon>
        <taxon>Pezizomycotina</taxon>
        <taxon>Dothideomycetes</taxon>
        <taxon>Dothideomycetes incertae sedis</taxon>
        <taxon>Botryosphaeriales</taxon>
        <taxon>Botryosphaeriaceae</taxon>
        <taxon>Macrophomina</taxon>
    </lineage>
</organism>
<dbReference type="SUPFAM" id="SSF51316">
    <property type="entry name" value="Mss4-like"/>
    <property type="match status" value="1"/>
</dbReference>
<reference evidence="6 7" key="1">
    <citation type="journal article" date="2021" name="Nat. Commun.">
        <title>Genetic determinants of endophytism in the Arabidopsis root mycobiome.</title>
        <authorList>
            <person name="Mesny F."/>
            <person name="Miyauchi S."/>
            <person name="Thiergart T."/>
            <person name="Pickel B."/>
            <person name="Atanasova L."/>
            <person name="Karlsson M."/>
            <person name="Huettel B."/>
            <person name="Barry K.W."/>
            <person name="Haridas S."/>
            <person name="Chen C."/>
            <person name="Bauer D."/>
            <person name="Andreopoulos W."/>
            <person name="Pangilinan J."/>
            <person name="LaButti K."/>
            <person name="Riley R."/>
            <person name="Lipzen A."/>
            <person name="Clum A."/>
            <person name="Drula E."/>
            <person name="Henrissat B."/>
            <person name="Kohler A."/>
            <person name="Grigoriev I.V."/>
            <person name="Martin F.M."/>
            <person name="Hacquard S."/>
        </authorList>
    </citation>
    <scope>NUCLEOTIDE SEQUENCE [LARGE SCALE GENOMIC DNA]</scope>
    <source>
        <strain evidence="6 7">MPI-SDFR-AT-0080</strain>
    </source>
</reference>
<dbReference type="EMBL" id="JAGTJR010000023">
    <property type="protein sequence ID" value="KAH7043172.1"/>
    <property type="molecule type" value="Genomic_DNA"/>
</dbReference>
<keyword evidence="2" id="KW-0479">Metal-binding</keyword>
<sequence length="198" mass="21789">MTSKSRPDSVTGGCLCGAIRYTIHFPADAEWPPSHNATCQCTQCRKTTGSLLPQLLEIPLSHVTPDLTPTYDAAALPSYRLYRSSSRACRGFCTACGSSLTWIDAERPETIEVHVGTLDEEVLIGRLVESKEEERDEYGVRQKREGGWGRELGKARWHNFVENAVPGVTDRMEGPKHLRIGLEGEKSFGGGLEDVGRG</sequence>
<accession>A0ABQ8G2T0</accession>
<gene>
    <name evidence="6" type="ORF">B0J12DRAFT_194952</name>
</gene>
<dbReference type="PANTHER" id="PTHR33337">
    <property type="entry name" value="GFA DOMAIN-CONTAINING PROTEIN"/>
    <property type="match status" value="1"/>
</dbReference>
<evidence type="ECO:0000256" key="1">
    <source>
        <dbReference type="ARBA" id="ARBA00005495"/>
    </source>
</evidence>
<dbReference type="Proteomes" id="UP000774617">
    <property type="component" value="Unassembled WGS sequence"/>
</dbReference>
<dbReference type="InterPro" id="IPR011057">
    <property type="entry name" value="Mss4-like_sf"/>
</dbReference>
<comment type="caution">
    <text evidence="6">The sequence shown here is derived from an EMBL/GenBank/DDBJ whole genome shotgun (WGS) entry which is preliminary data.</text>
</comment>
<keyword evidence="4" id="KW-0456">Lyase</keyword>
<evidence type="ECO:0000313" key="7">
    <source>
        <dbReference type="Proteomes" id="UP000774617"/>
    </source>
</evidence>